<dbReference type="PANTHER" id="PTHR12151">
    <property type="entry name" value="ELECTRON TRANSPORT PROTIN SCO1/SENC FAMILY MEMBER"/>
    <property type="match status" value="1"/>
</dbReference>
<dbReference type="PANTHER" id="PTHR12151:SF25">
    <property type="entry name" value="LINALOOL DEHYDRATASE_ISOMERASE DOMAIN-CONTAINING PROTEIN"/>
    <property type="match status" value="1"/>
</dbReference>
<proteinExistence type="inferred from homology"/>
<protein>
    <submittedName>
        <fullName evidence="4">SCO family protein</fullName>
    </submittedName>
</protein>
<keyword evidence="2" id="KW-0479">Metal-binding</keyword>
<feature type="binding site" evidence="2">
    <location>
        <position position="99"/>
    </location>
    <ligand>
        <name>Cu cation</name>
        <dbReference type="ChEBI" id="CHEBI:23378"/>
    </ligand>
</feature>
<dbReference type="InterPro" id="IPR003782">
    <property type="entry name" value="SCO1/SenC"/>
</dbReference>
<dbReference type="GO" id="GO:0046872">
    <property type="term" value="F:metal ion binding"/>
    <property type="evidence" value="ECO:0007669"/>
    <property type="project" value="UniProtKB-KW"/>
</dbReference>
<evidence type="ECO:0000256" key="3">
    <source>
        <dbReference type="PIRSR" id="PIRSR603782-2"/>
    </source>
</evidence>
<reference evidence="4 5" key="1">
    <citation type="submission" date="2019-01" db="EMBL/GenBank/DDBJ databases">
        <title>Cytophagaceae bacterium strain CAR-16.</title>
        <authorList>
            <person name="Chen W.-M."/>
        </authorList>
    </citation>
    <scope>NUCLEOTIDE SEQUENCE [LARGE SCALE GENOMIC DNA]</scope>
    <source>
        <strain evidence="4 5">CAR-16</strain>
    </source>
</reference>
<organism evidence="4 5">
    <name type="scientific">Aquirufa rosea</name>
    <dbReference type="NCBI Taxonomy" id="2509241"/>
    <lineage>
        <taxon>Bacteria</taxon>
        <taxon>Pseudomonadati</taxon>
        <taxon>Bacteroidota</taxon>
        <taxon>Cytophagia</taxon>
        <taxon>Cytophagales</taxon>
        <taxon>Flectobacillaceae</taxon>
        <taxon>Aquirufa</taxon>
    </lineage>
</organism>
<dbReference type="InterPro" id="IPR036249">
    <property type="entry name" value="Thioredoxin-like_sf"/>
</dbReference>
<evidence type="ECO:0000313" key="5">
    <source>
        <dbReference type="Proteomes" id="UP000289455"/>
    </source>
</evidence>
<dbReference type="EMBL" id="SDHY01000003">
    <property type="protein sequence ID" value="RXK49941.1"/>
    <property type="molecule type" value="Genomic_DNA"/>
</dbReference>
<dbReference type="AlphaFoldDB" id="A0A4Q1C0K8"/>
<dbReference type="OrthoDB" id="9811998at2"/>
<keyword evidence="3" id="KW-1015">Disulfide bond</keyword>
<keyword evidence="5" id="KW-1185">Reference proteome</keyword>
<gene>
    <name evidence="4" type="ORF">ESB04_06035</name>
</gene>
<accession>A0A4Q1C0K8</accession>
<keyword evidence="2" id="KW-0186">Copper</keyword>
<evidence type="ECO:0000256" key="1">
    <source>
        <dbReference type="ARBA" id="ARBA00010996"/>
    </source>
</evidence>
<comment type="similarity">
    <text evidence="1">Belongs to the SCO1/2 family.</text>
</comment>
<feature type="binding site" evidence="2">
    <location>
        <position position="185"/>
    </location>
    <ligand>
        <name>Cu cation</name>
        <dbReference type="ChEBI" id="CHEBI:23378"/>
    </ligand>
</feature>
<name>A0A4Q1C0K8_9BACT</name>
<feature type="disulfide bond" description="Redox-active" evidence="3">
    <location>
        <begin position="95"/>
        <end position="99"/>
    </location>
</feature>
<evidence type="ECO:0000313" key="4">
    <source>
        <dbReference type="EMBL" id="RXK49941.1"/>
    </source>
</evidence>
<sequence length="224" mass="26016">MDFWGQRIVGIFQRKYLKISFLALLFSCQEGGQVSSIPYYNGPDFSPYFLDKQEAKALINHHIDHFYLKDHHGNTYSHDQLKGKIHVAQFIFTRCGNICPEMISQMKTVAHKFRAHPQVELLSFSVTPWIDDVPTLNKFAQEKRIDVPNWHLLTGSKSNIYDLARRSYFAEEEIGFTKDSTEFLHTEHMILVDKEGRIRGIYNGTLALEAEQCVKDMEKLLTEN</sequence>
<dbReference type="SUPFAM" id="SSF52833">
    <property type="entry name" value="Thioredoxin-like"/>
    <property type="match status" value="1"/>
</dbReference>
<evidence type="ECO:0000256" key="2">
    <source>
        <dbReference type="PIRSR" id="PIRSR603782-1"/>
    </source>
</evidence>
<dbReference type="Gene3D" id="3.40.30.10">
    <property type="entry name" value="Glutaredoxin"/>
    <property type="match status" value="1"/>
</dbReference>
<dbReference type="Pfam" id="PF02630">
    <property type="entry name" value="SCO1-SenC"/>
    <property type="match status" value="1"/>
</dbReference>
<feature type="binding site" evidence="2">
    <location>
        <position position="95"/>
    </location>
    <ligand>
        <name>Cu cation</name>
        <dbReference type="ChEBI" id="CHEBI:23378"/>
    </ligand>
</feature>
<comment type="caution">
    <text evidence="4">The sequence shown here is derived from an EMBL/GenBank/DDBJ whole genome shotgun (WGS) entry which is preliminary data.</text>
</comment>
<dbReference type="Proteomes" id="UP000289455">
    <property type="component" value="Unassembled WGS sequence"/>
</dbReference>
<dbReference type="CDD" id="cd02968">
    <property type="entry name" value="SCO"/>
    <property type="match status" value="1"/>
</dbReference>